<dbReference type="InterPro" id="IPR023393">
    <property type="entry name" value="START-like_dom_sf"/>
</dbReference>
<dbReference type="Gene3D" id="3.30.530.20">
    <property type="match status" value="1"/>
</dbReference>
<evidence type="ECO:0000313" key="1">
    <source>
        <dbReference type="EMBL" id="NYJ02484.1"/>
    </source>
</evidence>
<dbReference type="EMBL" id="JACCFP010000001">
    <property type="protein sequence ID" value="NYJ02484.1"/>
    <property type="molecule type" value="Genomic_DNA"/>
</dbReference>
<reference evidence="1 2" key="1">
    <citation type="submission" date="2020-07" db="EMBL/GenBank/DDBJ databases">
        <title>Sequencing the genomes of 1000 actinobacteria strains.</title>
        <authorList>
            <person name="Klenk H.-P."/>
        </authorList>
    </citation>
    <scope>NUCLEOTIDE SEQUENCE [LARGE SCALE GENOMIC DNA]</scope>
    <source>
        <strain evidence="1 2">DSM 103833</strain>
    </source>
</reference>
<dbReference type="SUPFAM" id="SSF55961">
    <property type="entry name" value="Bet v1-like"/>
    <property type="match status" value="1"/>
</dbReference>
<dbReference type="InterPro" id="IPR019587">
    <property type="entry name" value="Polyketide_cyclase/dehydratase"/>
</dbReference>
<comment type="caution">
    <text evidence="1">The sequence shown here is derived from an EMBL/GenBank/DDBJ whole genome shotgun (WGS) entry which is preliminary data.</text>
</comment>
<dbReference type="RefSeq" id="WP_179668847.1">
    <property type="nucleotide sequence ID" value="NZ_JACCFP010000001.1"/>
</dbReference>
<accession>A0A853C4U7</accession>
<protein>
    <submittedName>
        <fullName evidence="1">Uncharacterized protein YndB with AHSA1/START domain</fullName>
    </submittedName>
</protein>
<dbReference type="Proteomes" id="UP000530424">
    <property type="component" value="Unassembled WGS sequence"/>
</dbReference>
<sequence>MTNTGAERELRAEAVVAAPPEKVWALLTDFSNMADWSPETVKMLPMLRGGLRQGQQYLGINRRKAIVWPTRNVVADVQTGRRLVWDTRSSGSQWVWELEPVEGGTRVVHRRPVPKGNTALSKVFAAAFLGGKEGHADELEEGMATTVARLKAAAER</sequence>
<dbReference type="Pfam" id="PF10604">
    <property type="entry name" value="Polyketide_cyc2"/>
    <property type="match status" value="1"/>
</dbReference>
<dbReference type="CDD" id="cd07812">
    <property type="entry name" value="SRPBCC"/>
    <property type="match status" value="1"/>
</dbReference>
<organism evidence="1 2">
    <name type="scientific">Nocardioides thalensis</name>
    <dbReference type="NCBI Taxonomy" id="1914755"/>
    <lineage>
        <taxon>Bacteria</taxon>
        <taxon>Bacillati</taxon>
        <taxon>Actinomycetota</taxon>
        <taxon>Actinomycetes</taxon>
        <taxon>Propionibacteriales</taxon>
        <taxon>Nocardioidaceae</taxon>
        <taxon>Nocardioides</taxon>
    </lineage>
</organism>
<dbReference type="AlphaFoldDB" id="A0A853C4U7"/>
<name>A0A853C4U7_9ACTN</name>
<gene>
    <name evidence="1" type="ORF">HNR19_003182</name>
</gene>
<evidence type="ECO:0000313" key="2">
    <source>
        <dbReference type="Proteomes" id="UP000530424"/>
    </source>
</evidence>
<proteinExistence type="predicted"/>
<keyword evidence="2" id="KW-1185">Reference proteome</keyword>